<dbReference type="PANTHER" id="PTHR43808:SF10">
    <property type="entry name" value="BLL3749 PROTEIN"/>
    <property type="match status" value="1"/>
</dbReference>
<dbReference type="Proteomes" id="UP000028643">
    <property type="component" value="Unassembled WGS sequence"/>
</dbReference>
<keyword evidence="1" id="KW-0479">Metal-binding</keyword>
<gene>
    <name evidence="7" type="ORF">IV02_23065</name>
</gene>
<feature type="signal peptide" evidence="5">
    <location>
        <begin position="1"/>
        <end position="23"/>
    </location>
</feature>
<protein>
    <submittedName>
        <fullName evidence="7">Glutamate carboxypeptidase</fullName>
    </submittedName>
</protein>
<keyword evidence="2" id="KW-0378">Hydrolase</keyword>
<feature type="active site" evidence="4">
    <location>
        <position position="112"/>
    </location>
</feature>
<dbReference type="InterPro" id="IPR017150">
    <property type="entry name" value="Pept_M20_glutamate_carboxypep"/>
</dbReference>
<dbReference type="GO" id="GO:0004180">
    <property type="term" value="F:carboxypeptidase activity"/>
    <property type="evidence" value="ECO:0007669"/>
    <property type="project" value="UniProtKB-KW"/>
</dbReference>
<keyword evidence="7" id="KW-0121">Carboxypeptidase</keyword>
<evidence type="ECO:0000256" key="2">
    <source>
        <dbReference type="ARBA" id="ARBA00022801"/>
    </source>
</evidence>
<name>A0A085UV02_PSESX</name>
<keyword evidence="5" id="KW-0732">Signal</keyword>
<dbReference type="Gene3D" id="3.40.630.10">
    <property type="entry name" value="Zn peptidases"/>
    <property type="match status" value="1"/>
</dbReference>
<evidence type="ECO:0000259" key="6">
    <source>
        <dbReference type="Pfam" id="PF07687"/>
    </source>
</evidence>
<dbReference type="PANTHER" id="PTHR43808">
    <property type="entry name" value="ACETYLORNITHINE DEACETYLASE"/>
    <property type="match status" value="1"/>
</dbReference>
<evidence type="ECO:0000256" key="4">
    <source>
        <dbReference type="PIRSR" id="PIRSR037238-1"/>
    </source>
</evidence>
<keyword evidence="3" id="KW-0170">Cobalt</keyword>
<dbReference type="SUPFAM" id="SSF55031">
    <property type="entry name" value="Bacterial exopeptidase dimerisation domain"/>
    <property type="match status" value="1"/>
</dbReference>
<dbReference type="InterPro" id="IPR036264">
    <property type="entry name" value="Bact_exopeptidase_dim_dom"/>
</dbReference>
<dbReference type="PROSITE" id="PS51257">
    <property type="entry name" value="PROKAR_LIPOPROTEIN"/>
    <property type="match status" value="1"/>
</dbReference>
<dbReference type="PATRIC" id="fig|317.174.peg.4717"/>
<dbReference type="RefSeq" id="WP_047577965.1">
    <property type="nucleotide sequence ID" value="NZ_JPQT01000130.1"/>
</dbReference>
<evidence type="ECO:0000256" key="3">
    <source>
        <dbReference type="ARBA" id="ARBA00023285"/>
    </source>
</evidence>
<reference evidence="7 8" key="1">
    <citation type="submission" date="2014-07" db="EMBL/GenBank/DDBJ databases">
        <title>Draft Genome Sequences of Environmental Pseudomonas syringae strains.</title>
        <authorList>
            <person name="Baltrus D.A."/>
            <person name="Berge O."/>
            <person name="Morris C."/>
        </authorList>
    </citation>
    <scope>NUCLEOTIDE SEQUENCE [LARGE SCALE GENOMIC DNA]</scope>
    <source>
        <strain evidence="7 8">CEB003</strain>
    </source>
</reference>
<sequence>MLIRRSPIAAALAFSLLSCTAFANDLAPAQLLKKAEAEQKSYLATVKQLVDIDTGTGQAPGLKTVSAVLVERLKALGAEVTTTPATPSAGDNIVGTLKGTGNKNFLLMVHYDTVFGPGTAAKRPFKLDGERAYGPGVADAKGGVAMILHSLRLLQEQKFTDFGTLTVLFNPDEETGSAGSKKIIAELARQHDYVFSYEPPDRDAVTVATNGINGLILDVKGKSSHAGSAPEAGHNAAMELAHQMLQLKDLGDPAKGTTVNWTLIKGGEKRNIIPSSAAAEADMRYSDLSETDRVLADAQRIVAKKLIDGTEVTLRLEKGRPPLAKNPGSEQLAKTAQALYGEIGHNIEPIAMRFGTDAGYAYVPDSAKPAVLETMGVVGAGLHADDEYIELSSIAPRLYLTVALITQLSQEDAAP</sequence>
<accession>A0A085UV02</accession>
<dbReference type="InterPro" id="IPR050072">
    <property type="entry name" value="Peptidase_M20A"/>
</dbReference>
<evidence type="ECO:0000256" key="5">
    <source>
        <dbReference type="SAM" id="SignalP"/>
    </source>
</evidence>
<dbReference type="Pfam" id="PF07687">
    <property type="entry name" value="M20_dimer"/>
    <property type="match status" value="1"/>
</dbReference>
<dbReference type="PIRSF" id="PIRSF037238">
    <property type="entry name" value="Carboxypeptidase_G2"/>
    <property type="match status" value="1"/>
</dbReference>
<feature type="domain" description="Peptidase M20 dimerisation" evidence="6">
    <location>
        <begin position="208"/>
        <end position="308"/>
    </location>
</feature>
<dbReference type="EMBL" id="JPQT01000130">
    <property type="protein sequence ID" value="KFE47015.1"/>
    <property type="molecule type" value="Genomic_DNA"/>
</dbReference>
<dbReference type="InterPro" id="IPR002933">
    <property type="entry name" value="Peptidase_M20"/>
</dbReference>
<keyword evidence="7" id="KW-0645">Protease</keyword>
<feature type="active site" description="Proton acceptor" evidence="4">
    <location>
        <position position="173"/>
    </location>
</feature>
<evidence type="ECO:0000256" key="1">
    <source>
        <dbReference type="ARBA" id="ARBA00022723"/>
    </source>
</evidence>
<dbReference type="CDD" id="cd03885">
    <property type="entry name" value="M20_CPDG2"/>
    <property type="match status" value="1"/>
</dbReference>
<organism evidence="7 8">
    <name type="scientific">Pseudomonas syringae</name>
    <dbReference type="NCBI Taxonomy" id="317"/>
    <lineage>
        <taxon>Bacteria</taxon>
        <taxon>Pseudomonadati</taxon>
        <taxon>Pseudomonadota</taxon>
        <taxon>Gammaproteobacteria</taxon>
        <taxon>Pseudomonadales</taxon>
        <taxon>Pseudomonadaceae</taxon>
        <taxon>Pseudomonas</taxon>
    </lineage>
</organism>
<dbReference type="Gene3D" id="3.30.70.360">
    <property type="match status" value="1"/>
</dbReference>
<feature type="chain" id="PRO_5001798281" evidence="5">
    <location>
        <begin position="24"/>
        <end position="415"/>
    </location>
</feature>
<dbReference type="InterPro" id="IPR011650">
    <property type="entry name" value="Peptidase_M20_dimer"/>
</dbReference>
<dbReference type="AlphaFoldDB" id="A0A085UV02"/>
<comment type="caution">
    <text evidence="7">The sequence shown here is derived from an EMBL/GenBank/DDBJ whole genome shotgun (WGS) entry which is preliminary data.</text>
</comment>
<dbReference type="Pfam" id="PF01546">
    <property type="entry name" value="Peptidase_M20"/>
    <property type="match status" value="1"/>
</dbReference>
<evidence type="ECO:0000313" key="7">
    <source>
        <dbReference type="EMBL" id="KFE47015.1"/>
    </source>
</evidence>
<dbReference type="NCBIfam" id="NF004788">
    <property type="entry name" value="PRK06133.1"/>
    <property type="match status" value="1"/>
</dbReference>
<proteinExistence type="predicted"/>
<dbReference type="SUPFAM" id="SSF53187">
    <property type="entry name" value="Zn-dependent exopeptidases"/>
    <property type="match status" value="1"/>
</dbReference>
<dbReference type="GO" id="GO:0046872">
    <property type="term" value="F:metal ion binding"/>
    <property type="evidence" value="ECO:0007669"/>
    <property type="project" value="UniProtKB-KW"/>
</dbReference>
<evidence type="ECO:0000313" key="8">
    <source>
        <dbReference type="Proteomes" id="UP000028643"/>
    </source>
</evidence>